<dbReference type="GO" id="GO:0030288">
    <property type="term" value="C:outer membrane-bounded periplasmic space"/>
    <property type="evidence" value="ECO:0007669"/>
    <property type="project" value="InterPro"/>
</dbReference>
<proteinExistence type="predicted"/>
<dbReference type="GO" id="GO:0016209">
    <property type="term" value="F:antioxidant activity"/>
    <property type="evidence" value="ECO:0007669"/>
    <property type="project" value="InterPro"/>
</dbReference>
<keyword evidence="4" id="KW-0676">Redox-active center</keyword>
<feature type="transmembrane region" description="Helical" evidence="5">
    <location>
        <begin position="12"/>
        <end position="32"/>
    </location>
</feature>
<organism evidence="7 8">
    <name type="scientific">Novosphingobium marinum</name>
    <dbReference type="NCBI Taxonomy" id="1514948"/>
    <lineage>
        <taxon>Bacteria</taxon>
        <taxon>Pseudomonadati</taxon>
        <taxon>Pseudomonadota</taxon>
        <taxon>Alphaproteobacteria</taxon>
        <taxon>Sphingomonadales</taxon>
        <taxon>Sphingomonadaceae</taxon>
        <taxon>Novosphingobium</taxon>
    </lineage>
</organism>
<gene>
    <name evidence="7" type="ORF">FHS75_003226</name>
</gene>
<keyword evidence="2" id="KW-0201">Cytochrome c-type biogenesis</keyword>
<evidence type="ECO:0000313" key="7">
    <source>
        <dbReference type="EMBL" id="NYH96875.1"/>
    </source>
</evidence>
<comment type="caution">
    <text evidence="7">The sequence shown here is derived from an EMBL/GenBank/DDBJ whole genome shotgun (WGS) entry which is preliminary data.</text>
</comment>
<dbReference type="InterPro" id="IPR050553">
    <property type="entry name" value="Thioredoxin_ResA/DsbE_sf"/>
</dbReference>
<name>A0A7Z0BWY2_9SPHN</name>
<dbReference type="CDD" id="cd03010">
    <property type="entry name" value="TlpA_like_DsbE"/>
    <property type="match status" value="1"/>
</dbReference>
<reference evidence="7 8" key="1">
    <citation type="submission" date="2020-07" db="EMBL/GenBank/DDBJ databases">
        <title>Genomic Encyclopedia of Type Strains, Phase IV (KMG-IV): sequencing the most valuable type-strain genomes for metagenomic binning, comparative biology and taxonomic classification.</title>
        <authorList>
            <person name="Goeker M."/>
        </authorList>
    </citation>
    <scope>NUCLEOTIDE SEQUENCE [LARGE SCALE GENOMIC DNA]</scope>
    <source>
        <strain evidence="7 8">DSM 29043</strain>
    </source>
</reference>
<dbReference type="GO" id="GO:0015036">
    <property type="term" value="F:disulfide oxidoreductase activity"/>
    <property type="evidence" value="ECO:0007669"/>
    <property type="project" value="InterPro"/>
</dbReference>
<comment type="subcellular location">
    <subcellularLocation>
        <location evidence="1">Cell envelope</location>
    </subcellularLocation>
</comment>
<dbReference type="Pfam" id="PF00578">
    <property type="entry name" value="AhpC-TSA"/>
    <property type="match status" value="1"/>
</dbReference>
<dbReference type="RefSeq" id="WP_179408679.1">
    <property type="nucleotide sequence ID" value="NZ_BMGF01000010.1"/>
</dbReference>
<evidence type="ECO:0000259" key="6">
    <source>
        <dbReference type="PROSITE" id="PS51352"/>
    </source>
</evidence>
<sequence>MTGATSKGPRWALWLPLIVFAAFVVLVLFGLFRPADREVQSAMIGKPLPEFALEPAVAERPGLSSADFRGEGPRLLNVFASWCIPCRIEAPQLDALSKAGVEIHGVAIRDTREDVEDFLSQYGNPFARIGKDDLSEVQLGIGSSGVPETFVVDANGIIRYQHIGVIRAEDMDLIMAELRKAGA</sequence>
<dbReference type="NCBIfam" id="TIGR00385">
    <property type="entry name" value="dsbE"/>
    <property type="match status" value="1"/>
</dbReference>
<keyword evidence="3" id="KW-1015">Disulfide bond</keyword>
<dbReference type="InterPro" id="IPR004799">
    <property type="entry name" value="Periplasmic_diS_OxRdtase_DsbE"/>
</dbReference>
<evidence type="ECO:0000256" key="2">
    <source>
        <dbReference type="ARBA" id="ARBA00022748"/>
    </source>
</evidence>
<evidence type="ECO:0000256" key="5">
    <source>
        <dbReference type="SAM" id="Phobius"/>
    </source>
</evidence>
<dbReference type="SUPFAM" id="SSF52833">
    <property type="entry name" value="Thioredoxin-like"/>
    <property type="match status" value="1"/>
</dbReference>
<keyword evidence="5" id="KW-0812">Transmembrane</keyword>
<dbReference type="PANTHER" id="PTHR42852:SF6">
    <property type="entry name" value="THIOL:DISULFIDE INTERCHANGE PROTEIN DSBE"/>
    <property type="match status" value="1"/>
</dbReference>
<dbReference type="PANTHER" id="PTHR42852">
    <property type="entry name" value="THIOL:DISULFIDE INTERCHANGE PROTEIN DSBE"/>
    <property type="match status" value="1"/>
</dbReference>
<dbReference type="Gene3D" id="3.40.30.10">
    <property type="entry name" value="Glutaredoxin"/>
    <property type="match status" value="1"/>
</dbReference>
<dbReference type="EMBL" id="JACBZF010000008">
    <property type="protein sequence ID" value="NYH96875.1"/>
    <property type="molecule type" value="Genomic_DNA"/>
</dbReference>
<dbReference type="InterPro" id="IPR036249">
    <property type="entry name" value="Thioredoxin-like_sf"/>
</dbReference>
<dbReference type="InterPro" id="IPR013766">
    <property type="entry name" value="Thioredoxin_domain"/>
</dbReference>
<dbReference type="GO" id="GO:0017004">
    <property type="term" value="P:cytochrome complex assembly"/>
    <property type="evidence" value="ECO:0007669"/>
    <property type="project" value="UniProtKB-KW"/>
</dbReference>
<dbReference type="PROSITE" id="PS51352">
    <property type="entry name" value="THIOREDOXIN_2"/>
    <property type="match status" value="1"/>
</dbReference>
<dbReference type="InterPro" id="IPR000866">
    <property type="entry name" value="AhpC/TSA"/>
</dbReference>
<keyword evidence="8" id="KW-1185">Reference proteome</keyword>
<dbReference type="Proteomes" id="UP000522081">
    <property type="component" value="Unassembled WGS sequence"/>
</dbReference>
<dbReference type="AlphaFoldDB" id="A0A7Z0BWY2"/>
<evidence type="ECO:0000313" key="8">
    <source>
        <dbReference type="Proteomes" id="UP000522081"/>
    </source>
</evidence>
<keyword evidence="5" id="KW-0472">Membrane</keyword>
<evidence type="ECO:0000256" key="3">
    <source>
        <dbReference type="ARBA" id="ARBA00023157"/>
    </source>
</evidence>
<accession>A0A7Z0BWY2</accession>
<protein>
    <submittedName>
        <fullName evidence="7">Cytochrome c biogenesis protein CcmG/thiol:disulfide interchange protein DsbE</fullName>
    </submittedName>
</protein>
<keyword evidence="5" id="KW-1133">Transmembrane helix</keyword>
<evidence type="ECO:0000256" key="1">
    <source>
        <dbReference type="ARBA" id="ARBA00004196"/>
    </source>
</evidence>
<feature type="domain" description="Thioredoxin" evidence="6">
    <location>
        <begin position="42"/>
        <end position="180"/>
    </location>
</feature>
<evidence type="ECO:0000256" key="4">
    <source>
        <dbReference type="ARBA" id="ARBA00023284"/>
    </source>
</evidence>